<dbReference type="InterPro" id="IPR023214">
    <property type="entry name" value="HAD_sf"/>
</dbReference>
<keyword evidence="2" id="KW-1185">Reference proteome</keyword>
<dbReference type="EMBL" id="CP018762">
    <property type="protein sequence ID" value="APZ33178.1"/>
    <property type="molecule type" value="Genomic_DNA"/>
</dbReference>
<gene>
    <name evidence="1" type="ORF">BOH66_01860</name>
</gene>
<dbReference type="Proteomes" id="UP000187185">
    <property type="component" value="Chromosome"/>
</dbReference>
<reference evidence="1 2" key="1">
    <citation type="submission" date="2016-12" db="EMBL/GenBank/DDBJ databases">
        <title>Complete genome sequence of Microbacterium aurum KACC 15219.</title>
        <authorList>
            <person name="Jung Y."/>
            <person name="Shin J.-H."/>
            <person name="Lee Y.-J."/>
            <person name="Yi H."/>
            <person name="Bahn Y.-S."/>
            <person name="Kim J.F."/>
            <person name="Lee D.-W."/>
        </authorList>
    </citation>
    <scope>NUCLEOTIDE SEQUENCE [LARGE SCALE GENOMIC DNA]</scope>
    <source>
        <strain evidence="1 2">KACC 15219</strain>
    </source>
</reference>
<sequence>MDAVTSASPSRIVFIDVDGTILEHGSVIAPSTVTAIRTARANGHLVYLCTGRSAGDVHPDVLAIGFDGAITNGGAFATRGDEVLVSHPMPRADVERLTDYFTSRGIEYFLQTDEHVYASAGIFAMMAEFARLRAERRAEDLRHLGLTNADADAQDDLLDAVMADATNRYLPLAQADLDAVAKAVFVSERSDGVDRAQRDLGDRFHVIPGSMPLPGGSNGEISLAGVTKGAAILEVLAHLGRSPEEAVGIGDSWNDVEMFEVCGDSVAMAGADPELQARADRVTTGVLDDGVWNAFVELDLV</sequence>
<dbReference type="PANTHER" id="PTHR10000:SF25">
    <property type="entry name" value="PHOSPHATASE YKRA-RELATED"/>
    <property type="match status" value="1"/>
</dbReference>
<dbReference type="AlphaFoldDB" id="A0A1P8U4Y6"/>
<evidence type="ECO:0000313" key="2">
    <source>
        <dbReference type="Proteomes" id="UP000187185"/>
    </source>
</evidence>
<dbReference type="InterPro" id="IPR000150">
    <property type="entry name" value="Cof"/>
</dbReference>
<dbReference type="OrthoDB" id="3180855at2"/>
<dbReference type="Gene3D" id="3.40.50.1000">
    <property type="entry name" value="HAD superfamily/HAD-like"/>
    <property type="match status" value="1"/>
</dbReference>
<dbReference type="PANTHER" id="PTHR10000">
    <property type="entry name" value="PHOSPHOSERINE PHOSPHATASE"/>
    <property type="match status" value="1"/>
</dbReference>
<organism evidence="1 2">
    <name type="scientific">Microbacterium aurum</name>
    <dbReference type="NCBI Taxonomy" id="36805"/>
    <lineage>
        <taxon>Bacteria</taxon>
        <taxon>Bacillati</taxon>
        <taxon>Actinomycetota</taxon>
        <taxon>Actinomycetes</taxon>
        <taxon>Micrococcales</taxon>
        <taxon>Microbacteriaceae</taxon>
        <taxon>Microbacterium</taxon>
    </lineage>
</organism>
<protein>
    <submittedName>
        <fullName evidence="1">Haloacid dehalogenase</fullName>
    </submittedName>
</protein>
<dbReference type="Pfam" id="PF08282">
    <property type="entry name" value="Hydrolase_3"/>
    <property type="match status" value="1"/>
</dbReference>
<evidence type="ECO:0000313" key="1">
    <source>
        <dbReference type="EMBL" id="APZ33178.1"/>
    </source>
</evidence>
<dbReference type="Gene3D" id="3.30.1240.10">
    <property type="match status" value="1"/>
</dbReference>
<proteinExistence type="predicted"/>
<accession>A0A1P8U4Y6</accession>
<dbReference type="GO" id="GO:0000287">
    <property type="term" value="F:magnesium ion binding"/>
    <property type="evidence" value="ECO:0007669"/>
    <property type="project" value="TreeGrafter"/>
</dbReference>
<dbReference type="NCBIfam" id="TIGR00099">
    <property type="entry name" value="Cof-subfamily"/>
    <property type="match status" value="1"/>
</dbReference>
<name>A0A1P8U4Y6_9MICO</name>
<dbReference type="KEGG" id="maur:BOH66_01860"/>
<dbReference type="GO" id="GO:0016791">
    <property type="term" value="F:phosphatase activity"/>
    <property type="evidence" value="ECO:0007669"/>
    <property type="project" value="TreeGrafter"/>
</dbReference>
<dbReference type="InterPro" id="IPR036412">
    <property type="entry name" value="HAD-like_sf"/>
</dbReference>
<dbReference type="STRING" id="36805.BOH66_01860"/>
<dbReference type="GO" id="GO:0005829">
    <property type="term" value="C:cytosol"/>
    <property type="evidence" value="ECO:0007669"/>
    <property type="project" value="TreeGrafter"/>
</dbReference>
<dbReference type="SUPFAM" id="SSF56784">
    <property type="entry name" value="HAD-like"/>
    <property type="match status" value="1"/>
</dbReference>